<feature type="region of interest" description="Disordered" evidence="1">
    <location>
        <begin position="99"/>
        <end position="118"/>
    </location>
</feature>
<feature type="transmembrane region" description="Helical" evidence="2">
    <location>
        <begin position="178"/>
        <end position="203"/>
    </location>
</feature>
<dbReference type="EMBL" id="JAGIOL010000001">
    <property type="protein sequence ID" value="MBP2436520.1"/>
    <property type="molecule type" value="Genomic_DNA"/>
</dbReference>
<evidence type="ECO:0000313" key="4">
    <source>
        <dbReference type="Proteomes" id="UP001519362"/>
    </source>
</evidence>
<feature type="region of interest" description="Disordered" evidence="1">
    <location>
        <begin position="1"/>
        <end position="90"/>
    </location>
</feature>
<keyword evidence="2" id="KW-1133">Transmembrane helix</keyword>
<feature type="compositionally biased region" description="Low complexity" evidence="1">
    <location>
        <begin position="44"/>
        <end position="78"/>
    </location>
</feature>
<dbReference type="RefSeq" id="WP_165136168.1">
    <property type="nucleotide sequence ID" value="NZ_CP049253.1"/>
</dbReference>
<evidence type="ECO:0000256" key="2">
    <source>
        <dbReference type="SAM" id="Phobius"/>
    </source>
</evidence>
<comment type="caution">
    <text evidence="3">The sequence shown here is derived from an EMBL/GenBank/DDBJ whole genome shotgun (WGS) entry which is preliminary data.</text>
</comment>
<organism evidence="3 4">
    <name type="scientific">Microbacterium amylolyticum</name>
    <dbReference type="NCBI Taxonomy" id="936337"/>
    <lineage>
        <taxon>Bacteria</taxon>
        <taxon>Bacillati</taxon>
        <taxon>Actinomycetota</taxon>
        <taxon>Actinomycetes</taxon>
        <taxon>Micrococcales</taxon>
        <taxon>Microbacteriaceae</taxon>
        <taxon>Microbacterium</taxon>
    </lineage>
</organism>
<protein>
    <recommendedName>
        <fullName evidence="5">ABC transporter</fullName>
    </recommendedName>
</protein>
<evidence type="ECO:0000313" key="3">
    <source>
        <dbReference type="EMBL" id="MBP2436520.1"/>
    </source>
</evidence>
<proteinExistence type="predicted"/>
<dbReference type="Proteomes" id="UP001519362">
    <property type="component" value="Unassembled WGS sequence"/>
</dbReference>
<evidence type="ECO:0000256" key="1">
    <source>
        <dbReference type="SAM" id="MobiDB-lite"/>
    </source>
</evidence>
<feature type="transmembrane region" description="Helical" evidence="2">
    <location>
        <begin position="249"/>
        <end position="276"/>
    </location>
</feature>
<keyword evidence="4" id="KW-1185">Reference proteome</keyword>
<name>A0ABS4ZGW2_9MICO</name>
<gene>
    <name evidence="3" type="ORF">JOF34_001106</name>
</gene>
<sequence>MSDAQGSRNDSGEPIEGQDAGGDVQSAAQEPVAPESDPSTPIYDATAPVTPAEPTEAQAAPAEPASSDAAAAEPAADPVDYEALAAELDRLESDTATAAPVAPGAPEAPAADKSPWFEPAGRADAFQASDAPAAEPAPVAPPQVTASEPVVAPAAPAPVFVQAPEAPRRRGNRAAAGLIGLLAAVVFGGLFLGALLGVALVMAPAGGVDPVATILEIVSSAQFWVPVVVFWLTFWLFGVFVNRSRWWTWVVFGVLISAATWAGFLIAGVIGAPFWTVTIEEGLASVQGALLAVPGLIAFILSREITIWFGGWAASRGAKVTRQNKEALEEYERIMEEGPKAP</sequence>
<feature type="transmembrane region" description="Helical" evidence="2">
    <location>
        <begin position="223"/>
        <end position="242"/>
    </location>
</feature>
<keyword evidence="2" id="KW-0472">Membrane</keyword>
<reference evidence="3 4" key="1">
    <citation type="submission" date="2021-03" db="EMBL/GenBank/DDBJ databases">
        <title>Sequencing the genomes of 1000 actinobacteria strains.</title>
        <authorList>
            <person name="Klenk H.-P."/>
        </authorList>
    </citation>
    <scope>NUCLEOTIDE SEQUENCE [LARGE SCALE GENOMIC DNA]</scope>
    <source>
        <strain evidence="3 4">DSM 24221</strain>
    </source>
</reference>
<feature type="compositionally biased region" description="Low complexity" evidence="1">
    <location>
        <begin position="99"/>
        <end position="111"/>
    </location>
</feature>
<evidence type="ECO:0008006" key="5">
    <source>
        <dbReference type="Google" id="ProtNLM"/>
    </source>
</evidence>
<keyword evidence="2" id="KW-0812">Transmembrane</keyword>
<accession>A0ABS4ZGW2</accession>